<protein>
    <submittedName>
        <fullName evidence="1">Uncharacterized protein</fullName>
    </submittedName>
</protein>
<dbReference type="Proteomes" id="UP001164743">
    <property type="component" value="Chromosome 5A"/>
</dbReference>
<name>A0ABY7CJ81_9BASI</name>
<dbReference type="Gene3D" id="1.10.472.10">
    <property type="entry name" value="Cyclin-like"/>
    <property type="match status" value="1"/>
</dbReference>
<keyword evidence="2" id="KW-1185">Reference proteome</keyword>
<gene>
    <name evidence="1" type="ORF">PtA15_5A536</name>
</gene>
<accession>A0ABY7CJ81</accession>
<dbReference type="InterPro" id="IPR036915">
    <property type="entry name" value="Cyclin-like_sf"/>
</dbReference>
<sequence length="248" mass="27095">MPQPSTLAPYYVNSPLSPSNWPCPAPEPPWLASLRPNRTPTTVTAHPYVSLIHCAKSIHKSHARARTPTPSLAVEMADQAKAKSITQAAWGFVNDSLMSPLCLVARPKLIAAAAFLLAVSHRLSESPASDWEQQADPKLEHVIREYLSVDEDGNERAGPISDSSNTRAIVGSAVLKALFDSWIYCEEGIEVLQLLKPYLDRLQDAVEWSERGYSPGFPFASESSPGDWHICGNVLRLAVPLGLCTVDQ</sequence>
<dbReference type="RefSeq" id="XP_053020518.1">
    <property type="nucleotide sequence ID" value="XM_053169308.1"/>
</dbReference>
<dbReference type="InterPro" id="IPR043198">
    <property type="entry name" value="Cyclin/Ssn8"/>
</dbReference>
<organism evidence="1 2">
    <name type="scientific">Puccinia triticina</name>
    <dbReference type="NCBI Taxonomy" id="208348"/>
    <lineage>
        <taxon>Eukaryota</taxon>
        <taxon>Fungi</taxon>
        <taxon>Dikarya</taxon>
        <taxon>Basidiomycota</taxon>
        <taxon>Pucciniomycotina</taxon>
        <taxon>Pucciniomycetes</taxon>
        <taxon>Pucciniales</taxon>
        <taxon>Pucciniaceae</taxon>
        <taxon>Puccinia</taxon>
    </lineage>
</organism>
<reference evidence="1" key="1">
    <citation type="submission" date="2022-10" db="EMBL/GenBank/DDBJ databases">
        <title>Puccinia triticina Genome sequencing and assembly.</title>
        <authorList>
            <person name="Li C."/>
        </authorList>
    </citation>
    <scope>NUCLEOTIDE SEQUENCE</scope>
    <source>
        <strain evidence="1">Pt15</strain>
    </source>
</reference>
<dbReference type="SUPFAM" id="SSF47954">
    <property type="entry name" value="Cyclin-like"/>
    <property type="match status" value="1"/>
</dbReference>
<dbReference type="GeneID" id="77810203"/>
<dbReference type="EMBL" id="CP110425">
    <property type="protein sequence ID" value="WAQ84963.1"/>
    <property type="molecule type" value="Genomic_DNA"/>
</dbReference>
<proteinExistence type="predicted"/>
<evidence type="ECO:0000313" key="1">
    <source>
        <dbReference type="EMBL" id="WAQ84963.1"/>
    </source>
</evidence>
<dbReference type="PANTHER" id="PTHR10026">
    <property type="entry name" value="CYCLIN"/>
    <property type="match status" value="1"/>
</dbReference>
<evidence type="ECO:0000313" key="2">
    <source>
        <dbReference type="Proteomes" id="UP001164743"/>
    </source>
</evidence>